<evidence type="ECO:0000313" key="6">
    <source>
        <dbReference type="Proteomes" id="UP001164390"/>
    </source>
</evidence>
<dbReference type="InterPro" id="IPR036390">
    <property type="entry name" value="WH_DNA-bd_sf"/>
</dbReference>
<accession>A0AA46YKI7</accession>
<dbReference type="SUPFAM" id="SSF55718">
    <property type="entry name" value="SCP-like"/>
    <property type="match status" value="1"/>
</dbReference>
<feature type="domain" description="HTH hxlR-type" evidence="4">
    <location>
        <begin position="11"/>
        <end position="109"/>
    </location>
</feature>
<dbReference type="InterPro" id="IPR036388">
    <property type="entry name" value="WH-like_DNA-bd_sf"/>
</dbReference>
<dbReference type="PANTHER" id="PTHR33204:SF18">
    <property type="entry name" value="TRANSCRIPTIONAL REGULATORY PROTEIN"/>
    <property type="match status" value="1"/>
</dbReference>
<evidence type="ECO:0000313" key="5">
    <source>
        <dbReference type="EMBL" id="UYM04619.1"/>
    </source>
</evidence>
<dbReference type="SUPFAM" id="SSF46785">
    <property type="entry name" value="Winged helix' DNA-binding domain"/>
    <property type="match status" value="1"/>
</dbReference>
<dbReference type="PROSITE" id="PS51118">
    <property type="entry name" value="HTH_HXLR"/>
    <property type="match status" value="1"/>
</dbReference>
<dbReference type="Pfam" id="PF14864">
    <property type="entry name" value="Alkyl_sulf_C"/>
    <property type="match status" value="1"/>
</dbReference>
<dbReference type="Proteomes" id="UP001164390">
    <property type="component" value="Chromosome"/>
</dbReference>
<gene>
    <name evidence="5" type="ORF">L0C25_19105</name>
</gene>
<evidence type="ECO:0000256" key="2">
    <source>
        <dbReference type="ARBA" id="ARBA00023125"/>
    </source>
</evidence>
<name>A0AA46YKI7_9ACTN</name>
<dbReference type="Pfam" id="PF01638">
    <property type="entry name" value="HxlR"/>
    <property type="match status" value="1"/>
</dbReference>
<proteinExistence type="predicted"/>
<organism evidence="5 6">
    <name type="scientific">Solicola gregarius</name>
    <dbReference type="NCBI Taxonomy" id="2908642"/>
    <lineage>
        <taxon>Bacteria</taxon>
        <taxon>Bacillati</taxon>
        <taxon>Actinomycetota</taxon>
        <taxon>Actinomycetes</taxon>
        <taxon>Propionibacteriales</taxon>
        <taxon>Nocardioidaceae</taxon>
        <taxon>Solicola</taxon>
    </lineage>
</organism>
<keyword evidence="2" id="KW-0238">DNA-binding</keyword>
<dbReference type="PANTHER" id="PTHR33204">
    <property type="entry name" value="TRANSCRIPTIONAL REGULATOR, MARR FAMILY"/>
    <property type="match status" value="1"/>
</dbReference>
<keyword evidence="1" id="KW-0805">Transcription regulation</keyword>
<dbReference type="KEGG" id="sgrg:L0C25_19105"/>
<dbReference type="InterPro" id="IPR002577">
    <property type="entry name" value="HTH_HxlR"/>
</dbReference>
<evidence type="ECO:0000256" key="3">
    <source>
        <dbReference type="ARBA" id="ARBA00023163"/>
    </source>
</evidence>
<dbReference type="RefSeq" id="WP_271633377.1">
    <property type="nucleotide sequence ID" value="NZ_CP094970.1"/>
</dbReference>
<protein>
    <submittedName>
        <fullName evidence="5">Winged helix-turn-helix transcriptional regulator</fullName>
    </submittedName>
</protein>
<dbReference type="Gene3D" id="3.30.1050.10">
    <property type="entry name" value="SCP2 sterol-binding domain"/>
    <property type="match status" value="1"/>
</dbReference>
<keyword evidence="3" id="KW-0804">Transcription</keyword>
<dbReference type="AlphaFoldDB" id="A0AA46YKI7"/>
<dbReference type="InterPro" id="IPR036527">
    <property type="entry name" value="SCP2_sterol-bd_dom_sf"/>
</dbReference>
<evidence type="ECO:0000256" key="1">
    <source>
        <dbReference type="ARBA" id="ARBA00023015"/>
    </source>
</evidence>
<dbReference type="InterPro" id="IPR029229">
    <property type="entry name" value="Alkyl_sulf_C"/>
</dbReference>
<evidence type="ECO:0000259" key="4">
    <source>
        <dbReference type="PROSITE" id="PS51118"/>
    </source>
</evidence>
<reference evidence="5" key="1">
    <citation type="submission" date="2022-01" db="EMBL/GenBank/DDBJ databases">
        <title>Nocardioidaceae gen. sp. A5X3R13.</title>
        <authorList>
            <person name="Lopez Marin M.A."/>
            <person name="Uhlik O."/>
        </authorList>
    </citation>
    <scope>NUCLEOTIDE SEQUENCE</scope>
    <source>
        <strain evidence="5">A5X3R13</strain>
    </source>
</reference>
<dbReference type="Gene3D" id="1.10.10.10">
    <property type="entry name" value="Winged helix-like DNA-binding domain superfamily/Winged helix DNA-binding domain"/>
    <property type="match status" value="1"/>
</dbReference>
<sequence length="224" mass="24449">MTSKRSYHDACGMAHALNLVGERWALLVVRELVLGPRRFTDLRQALPGISANVLTQRLTELEGFGVVVRRRLDPPASAWVYDLTEWGHQLEPVIGKLGQWGARSPLLPRDAALSVNSFILSLRNMFDHAAADGVTLRVDLRVSGQPFHAYVSDGTFEADAGPATDPDVTIEGDQNDLASVVYDGRDLDEAVDAGVMRYAGERKTLERFLALFSLPAPAPVPASD</sequence>
<dbReference type="EMBL" id="CP094970">
    <property type="protein sequence ID" value="UYM04619.1"/>
    <property type="molecule type" value="Genomic_DNA"/>
</dbReference>
<keyword evidence="6" id="KW-1185">Reference proteome</keyword>
<dbReference type="GO" id="GO:0003677">
    <property type="term" value="F:DNA binding"/>
    <property type="evidence" value="ECO:0007669"/>
    <property type="project" value="UniProtKB-KW"/>
</dbReference>